<feature type="signal peptide" evidence="5">
    <location>
        <begin position="1"/>
        <end position="28"/>
    </location>
</feature>
<dbReference type="PANTHER" id="PTHR11709">
    <property type="entry name" value="MULTI-COPPER OXIDASE"/>
    <property type="match status" value="1"/>
</dbReference>
<dbReference type="InterPro" id="IPR002355">
    <property type="entry name" value="Cu_oxidase_Cu_BS"/>
</dbReference>
<accession>A0ABY9AKH9</accession>
<evidence type="ECO:0000259" key="7">
    <source>
        <dbReference type="Pfam" id="PF07732"/>
    </source>
</evidence>
<dbReference type="CDD" id="cd04202">
    <property type="entry name" value="CuRO_D2_2dMcoN_like"/>
    <property type="match status" value="1"/>
</dbReference>
<dbReference type="RefSeq" id="WP_011794941.1">
    <property type="nucleotide sequence ID" value="NZ_CP023687.1"/>
</dbReference>
<dbReference type="SUPFAM" id="SSF49503">
    <property type="entry name" value="Cupredoxins"/>
    <property type="match status" value="2"/>
</dbReference>
<evidence type="ECO:0000313" key="8">
    <source>
        <dbReference type="EMBL" id="WIY47259.1"/>
    </source>
</evidence>
<evidence type="ECO:0000256" key="3">
    <source>
        <dbReference type="ARBA" id="ARBA00023002"/>
    </source>
</evidence>
<keyword evidence="3" id="KW-0560">Oxidoreductase</keyword>
<feature type="domain" description="Plastocyanin-like" evidence="6">
    <location>
        <begin position="224"/>
        <end position="338"/>
    </location>
</feature>
<evidence type="ECO:0000256" key="2">
    <source>
        <dbReference type="ARBA" id="ARBA00022723"/>
    </source>
</evidence>
<dbReference type="InterPro" id="IPR011706">
    <property type="entry name" value="Cu-oxidase_C"/>
</dbReference>
<evidence type="ECO:0000259" key="6">
    <source>
        <dbReference type="Pfam" id="PF07731"/>
    </source>
</evidence>
<dbReference type="GeneID" id="79793181"/>
<evidence type="ECO:0000256" key="1">
    <source>
        <dbReference type="ARBA" id="ARBA00004418"/>
    </source>
</evidence>
<dbReference type="InterPro" id="IPR008972">
    <property type="entry name" value="Cupredoxin"/>
</dbReference>
<keyword evidence="2" id="KW-0479">Metal-binding</keyword>
<dbReference type="Proteomes" id="UP001242732">
    <property type="component" value="Chromosome"/>
</dbReference>
<dbReference type="Pfam" id="PF07732">
    <property type="entry name" value="Cu-oxidase_3"/>
    <property type="match status" value="1"/>
</dbReference>
<comment type="subcellular location">
    <subcellularLocation>
        <location evidence="1">Periplasm</location>
    </subcellularLocation>
</comment>
<keyword evidence="9" id="KW-1185">Reference proteome</keyword>
<gene>
    <name evidence="8" type="ORF">QRO08_15615</name>
</gene>
<protein>
    <submittedName>
        <fullName evidence="8">Copper oxidase</fullName>
    </submittedName>
</protein>
<sequence length="488" mass="52899">MQRRHFFGGAATAVAALSAASVGRAALAALPEAAAPTGAGTQVPPLPPTGLPFHPVVTLNGWSLPWRMDAGVKEFHLVAEPVVREFAPGFHVNLWGYNGQSPGPTIEVVEGDRVRIFVTNRLPEHTSVHWHGQRLPNGMDGVSGLNQPAIPAGKTFVYEFTARRPGTFMYHPHADEMVQMAMGLMGLWITHPRLDARGRHPRIATADRDYAFLLGSFAVEPGSRTPRINEMTDFNIWSWNSRVFPGIDPFVARRGDRMRLRIGNLTMTNHPIHVHGHEFEVTGTDGGIVPPSARWPEVTTDVAVGQMRQIEFIADEPGDWAVHCHKSHHTMGAMGHDVPTMIGVDHRGLVGKIQKIVPDYMVMGERGMADMGAMEMPLPDNTLPMMTGTGPFGALEMGGMFSVLKVREGLAARDFRDPGDYVQPPGTRAHEWTGDADALPPAPRAANAAPAGAIADDGTARVRKPGSGHSGHQDHHDHQGLMGHGHGH</sequence>
<feature type="compositionally biased region" description="Low complexity" evidence="4">
    <location>
        <begin position="435"/>
        <end position="457"/>
    </location>
</feature>
<proteinExistence type="predicted"/>
<dbReference type="InterPro" id="IPR045087">
    <property type="entry name" value="Cu-oxidase_fam"/>
</dbReference>
<dbReference type="Gene3D" id="2.60.40.420">
    <property type="entry name" value="Cupredoxins - blue copper proteins"/>
    <property type="match status" value="2"/>
</dbReference>
<keyword evidence="5" id="KW-0732">Signal</keyword>
<feature type="chain" id="PRO_5046959565" evidence="5">
    <location>
        <begin position="29"/>
        <end position="488"/>
    </location>
</feature>
<dbReference type="CDD" id="cd13860">
    <property type="entry name" value="CuRO_1_2dMco_1"/>
    <property type="match status" value="1"/>
</dbReference>
<feature type="domain" description="Plastocyanin-like" evidence="7">
    <location>
        <begin position="91"/>
        <end position="193"/>
    </location>
</feature>
<dbReference type="InterPro" id="IPR011707">
    <property type="entry name" value="Cu-oxidase-like_N"/>
</dbReference>
<dbReference type="PROSITE" id="PS51318">
    <property type="entry name" value="TAT"/>
    <property type="match status" value="1"/>
</dbReference>
<dbReference type="Pfam" id="PF07731">
    <property type="entry name" value="Cu-oxidase_2"/>
    <property type="match status" value="1"/>
</dbReference>
<dbReference type="EMBL" id="CP127363">
    <property type="protein sequence ID" value="WIY47259.1"/>
    <property type="molecule type" value="Genomic_DNA"/>
</dbReference>
<dbReference type="PROSITE" id="PS00080">
    <property type="entry name" value="MULTICOPPER_OXIDASE2"/>
    <property type="match status" value="1"/>
</dbReference>
<feature type="region of interest" description="Disordered" evidence="4">
    <location>
        <begin position="416"/>
        <end position="488"/>
    </location>
</feature>
<name>A0ABY9AKH9_PARCI</name>
<evidence type="ECO:0000256" key="4">
    <source>
        <dbReference type="SAM" id="MobiDB-lite"/>
    </source>
</evidence>
<dbReference type="InterPro" id="IPR006311">
    <property type="entry name" value="TAT_signal"/>
</dbReference>
<organism evidence="8 9">
    <name type="scientific">Paracidovorax citrulli</name>
    <name type="common">Acidovorax citrulli</name>
    <dbReference type="NCBI Taxonomy" id="80869"/>
    <lineage>
        <taxon>Bacteria</taxon>
        <taxon>Pseudomonadati</taxon>
        <taxon>Pseudomonadota</taxon>
        <taxon>Betaproteobacteria</taxon>
        <taxon>Burkholderiales</taxon>
        <taxon>Comamonadaceae</taxon>
        <taxon>Paracidovorax</taxon>
    </lineage>
</organism>
<evidence type="ECO:0000256" key="5">
    <source>
        <dbReference type="SAM" id="SignalP"/>
    </source>
</evidence>
<evidence type="ECO:0000313" key="9">
    <source>
        <dbReference type="Proteomes" id="UP001242732"/>
    </source>
</evidence>
<reference evidence="8 9" key="1">
    <citation type="submission" date="2023-06" db="EMBL/GenBank/DDBJ databases">
        <authorList>
            <person name="Ham H."/>
            <person name="Park D.S."/>
        </authorList>
    </citation>
    <scope>NUCLEOTIDE SEQUENCE [LARGE SCALE GENOMIC DNA]</scope>
    <source>
        <strain evidence="8 9">KACC 17005</strain>
    </source>
</reference>